<gene>
    <name evidence="1" type="ORF">F0562_030529</name>
</gene>
<organism evidence="1 2">
    <name type="scientific">Nyssa sinensis</name>
    <dbReference type="NCBI Taxonomy" id="561372"/>
    <lineage>
        <taxon>Eukaryota</taxon>
        <taxon>Viridiplantae</taxon>
        <taxon>Streptophyta</taxon>
        <taxon>Embryophyta</taxon>
        <taxon>Tracheophyta</taxon>
        <taxon>Spermatophyta</taxon>
        <taxon>Magnoliopsida</taxon>
        <taxon>eudicotyledons</taxon>
        <taxon>Gunneridae</taxon>
        <taxon>Pentapetalae</taxon>
        <taxon>asterids</taxon>
        <taxon>Cornales</taxon>
        <taxon>Nyssaceae</taxon>
        <taxon>Nyssa</taxon>
    </lineage>
</organism>
<name>A0A5J5B020_9ASTE</name>
<dbReference type="AlphaFoldDB" id="A0A5J5B020"/>
<dbReference type="EMBL" id="CM018040">
    <property type="protein sequence ID" value="KAA8535526.1"/>
    <property type="molecule type" value="Genomic_DNA"/>
</dbReference>
<evidence type="ECO:0000313" key="2">
    <source>
        <dbReference type="Proteomes" id="UP000325577"/>
    </source>
</evidence>
<accession>A0A5J5B020</accession>
<sequence>MVVVGLHPNCDIQALQKQYFGRKSEGSGKFRSGLSGQHQSRIEPNLEPQVWFVYPPEKPLPLKYKDLLSFYFPGGVKEMKAEGVEEDRLQLLQDVRLKLFQEGSGQNSDIGIA</sequence>
<evidence type="ECO:0000313" key="1">
    <source>
        <dbReference type="EMBL" id="KAA8535526.1"/>
    </source>
</evidence>
<reference evidence="1 2" key="1">
    <citation type="submission" date="2019-09" db="EMBL/GenBank/DDBJ databases">
        <title>A chromosome-level genome assembly of the Chinese tupelo Nyssa sinensis.</title>
        <authorList>
            <person name="Yang X."/>
            <person name="Kang M."/>
            <person name="Yang Y."/>
            <person name="Xiong H."/>
            <person name="Wang M."/>
            <person name="Zhang Z."/>
            <person name="Wang Z."/>
            <person name="Wu H."/>
            <person name="Ma T."/>
            <person name="Liu J."/>
            <person name="Xi Z."/>
        </authorList>
    </citation>
    <scope>NUCLEOTIDE SEQUENCE [LARGE SCALE GENOMIC DNA]</scope>
    <source>
        <strain evidence="1">J267</strain>
        <tissue evidence="1">Leaf</tissue>
    </source>
</reference>
<protein>
    <submittedName>
        <fullName evidence="1">Uncharacterized protein</fullName>
    </submittedName>
</protein>
<proteinExistence type="predicted"/>
<dbReference type="OrthoDB" id="1936535at2759"/>
<keyword evidence="2" id="KW-1185">Reference proteome</keyword>
<dbReference type="Proteomes" id="UP000325577">
    <property type="component" value="Linkage Group LG17"/>
</dbReference>